<keyword evidence="3" id="KW-1185">Reference proteome</keyword>
<proteinExistence type="predicted"/>
<keyword evidence="1" id="KW-1133">Transmembrane helix</keyword>
<gene>
    <name evidence="2" type="ORF">KO508_05245</name>
</gene>
<dbReference type="EMBL" id="JAHKPV010000001">
    <property type="protein sequence ID" value="MBU2873411.1"/>
    <property type="molecule type" value="Genomic_DNA"/>
</dbReference>
<sequence length="106" mass="11627">MKETENSLCATDMNNRYSAFDAIVMTGFVLIMAAMAVTIFIHNTDPFDRLISLGTWVIVSFFILVLLHGTIRGLARDKIKIPKGLAVLTFGISGALFFAAWLVSNA</sequence>
<evidence type="ECO:0000313" key="3">
    <source>
        <dbReference type="Proteomes" id="UP000753376"/>
    </source>
</evidence>
<feature type="transmembrane region" description="Helical" evidence="1">
    <location>
        <begin position="83"/>
        <end position="103"/>
    </location>
</feature>
<evidence type="ECO:0000256" key="1">
    <source>
        <dbReference type="SAM" id="Phobius"/>
    </source>
</evidence>
<reference evidence="2 3" key="1">
    <citation type="submission" date="2021-05" db="EMBL/GenBank/DDBJ databases">
        <title>Draft genomes of bacteria isolated from model marine particles.</title>
        <authorList>
            <person name="Datta M.S."/>
            <person name="Schwartzman J.A."/>
            <person name="Enke T.N."/>
            <person name="Saavedra J."/>
            <person name="Cermak N."/>
            <person name="Cordero O.X."/>
        </authorList>
    </citation>
    <scope>NUCLEOTIDE SEQUENCE [LARGE SCALE GENOMIC DNA]</scope>
    <source>
        <strain evidence="2 3">D2M19</strain>
    </source>
</reference>
<accession>A0ABS6A5G8</accession>
<keyword evidence="1" id="KW-0812">Transmembrane</keyword>
<comment type="caution">
    <text evidence="2">The sequence shown here is derived from an EMBL/GenBank/DDBJ whole genome shotgun (WGS) entry which is preliminary data.</text>
</comment>
<protein>
    <submittedName>
        <fullName evidence="2">Uncharacterized protein</fullName>
    </submittedName>
</protein>
<name>A0ABS6A5G8_9GAMM</name>
<feature type="transmembrane region" description="Helical" evidence="1">
    <location>
        <begin position="20"/>
        <end position="41"/>
    </location>
</feature>
<evidence type="ECO:0000313" key="2">
    <source>
        <dbReference type="EMBL" id="MBU2873411.1"/>
    </source>
</evidence>
<feature type="transmembrane region" description="Helical" evidence="1">
    <location>
        <begin position="53"/>
        <end position="71"/>
    </location>
</feature>
<keyword evidence="1" id="KW-0472">Membrane</keyword>
<dbReference type="RefSeq" id="WP_216007228.1">
    <property type="nucleotide sequence ID" value="NZ_JAHKPV010000001.1"/>
</dbReference>
<organism evidence="2 3">
    <name type="scientific">Marinobacter salexigens</name>
    <dbReference type="NCBI Taxonomy" id="1925763"/>
    <lineage>
        <taxon>Bacteria</taxon>
        <taxon>Pseudomonadati</taxon>
        <taxon>Pseudomonadota</taxon>
        <taxon>Gammaproteobacteria</taxon>
        <taxon>Pseudomonadales</taxon>
        <taxon>Marinobacteraceae</taxon>
        <taxon>Marinobacter</taxon>
    </lineage>
</organism>
<dbReference type="Proteomes" id="UP000753376">
    <property type="component" value="Unassembled WGS sequence"/>
</dbReference>